<dbReference type="EMBL" id="JBHSJJ010000017">
    <property type="protein sequence ID" value="MFC4874345.1"/>
    <property type="molecule type" value="Genomic_DNA"/>
</dbReference>
<dbReference type="InterPro" id="IPR025364">
    <property type="entry name" value="DUF4268"/>
</dbReference>
<name>A0ABV9T6G9_9BACT</name>
<evidence type="ECO:0000313" key="3">
    <source>
        <dbReference type="Proteomes" id="UP001595818"/>
    </source>
</evidence>
<organism evidence="2 3">
    <name type="scientific">Negadavirga shengliensis</name>
    <dbReference type="NCBI Taxonomy" id="1389218"/>
    <lineage>
        <taxon>Bacteria</taxon>
        <taxon>Pseudomonadati</taxon>
        <taxon>Bacteroidota</taxon>
        <taxon>Cytophagia</taxon>
        <taxon>Cytophagales</taxon>
        <taxon>Cyclobacteriaceae</taxon>
        <taxon>Negadavirga</taxon>
    </lineage>
</organism>
<dbReference type="RefSeq" id="WP_377068100.1">
    <property type="nucleotide sequence ID" value="NZ_JBHSJJ010000017.1"/>
</dbReference>
<dbReference type="Proteomes" id="UP001595818">
    <property type="component" value="Unassembled WGS sequence"/>
</dbReference>
<sequence>MYTKNQVSKTKQAFWTIFGQYLKPVPSAEGAKVQWQNYKTGIKKIFFRMRAEKDFASISIEITHPDPDVRELFFDQFEQFGKLLEMETGESWEWEKEAVDEYGGALKRIGKRLEGVNVMNEEDWPAIISFLKPRIIALDRFWANVKYGFEGLV</sequence>
<dbReference type="Pfam" id="PF14088">
    <property type="entry name" value="DUF4268"/>
    <property type="match status" value="1"/>
</dbReference>
<feature type="domain" description="DUF4268" evidence="1">
    <location>
        <begin position="10"/>
        <end position="145"/>
    </location>
</feature>
<comment type="caution">
    <text evidence="2">The sequence shown here is derived from an EMBL/GenBank/DDBJ whole genome shotgun (WGS) entry which is preliminary data.</text>
</comment>
<proteinExistence type="predicted"/>
<protein>
    <submittedName>
        <fullName evidence="2">DUF4268 domain-containing protein</fullName>
    </submittedName>
</protein>
<gene>
    <name evidence="2" type="ORF">ACFPFU_21760</name>
</gene>
<reference evidence="3" key="1">
    <citation type="journal article" date="2019" name="Int. J. Syst. Evol. Microbiol.">
        <title>The Global Catalogue of Microorganisms (GCM) 10K type strain sequencing project: providing services to taxonomists for standard genome sequencing and annotation.</title>
        <authorList>
            <consortium name="The Broad Institute Genomics Platform"/>
            <consortium name="The Broad Institute Genome Sequencing Center for Infectious Disease"/>
            <person name="Wu L."/>
            <person name="Ma J."/>
        </authorList>
    </citation>
    <scope>NUCLEOTIDE SEQUENCE [LARGE SCALE GENOMIC DNA]</scope>
    <source>
        <strain evidence="3">CGMCC 4.7466</strain>
    </source>
</reference>
<evidence type="ECO:0000313" key="2">
    <source>
        <dbReference type="EMBL" id="MFC4874345.1"/>
    </source>
</evidence>
<accession>A0ABV9T6G9</accession>
<keyword evidence="3" id="KW-1185">Reference proteome</keyword>
<evidence type="ECO:0000259" key="1">
    <source>
        <dbReference type="Pfam" id="PF14088"/>
    </source>
</evidence>